<organism evidence="1 2">
    <name type="scientific">Apiospora arundinis</name>
    <dbReference type="NCBI Taxonomy" id="335852"/>
    <lineage>
        <taxon>Eukaryota</taxon>
        <taxon>Fungi</taxon>
        <taxon>Dikarya</taxon>
        <taxon>Ascomycota</taxon>
        <taxon>Pezizomycotina</taxon>
        <taxon>Sordariomycetes</taxon>
        <taxon>Xylariomycetidae</taxon>
        <taxon>Amphisphaeriales</taxon>
        <taxon>Apiosporaceae</taxon>
        <taxon>Apiospora</taxon>
    </lineage>
</organism>
<protein>
    <submittedName>
        <fullName evidence="1">Uncharacterized protein</fullName>
    </submittedName>
</protein>
<keyword evidence="2" id="KW-1185">Reference proteome</keyword>
<comment type="caution">
    <text evidence="1">The sequence shown here is derived from an EMBL/GenBank/DDBJ whole genome shotgun (WGS) entry which is preliminary data.</text>
</comment>
<reference evidence="1 2" key="1">
    <citation type="journal article" date="2024" name="IMA Fungus">
        <title>Apiospora arundinis, a panoply of carbohydrate-active enzymes and secondary metabolites.</title>
        <authorList>
            <person name="Sorensen T."/>
            <person name="Petersen C."/>
            <person name="Muurmann A.T."/>
            <person name="Christiansen J.V."/>
            <person name="Brundto M.L."/>
            <person name="Overgaard C.K."/>
            <person name="Boysen A.T."/>
            <person name="Wollenberg R.D."/>
            <person name="Larsen T.O."/>
            <person name="Sorensen J.L."/>
            <person name="Nielsen K.L."/>
            <person name="Sondergaard T.E."/>
        </authorList>
    </citation>
    <scope>NUCLEOTIDE SEQUENCE [LARGE SCALE GENOMIC DNA]</scope>
    <source>
        <strain evidence="1 2">AAU 773</strain>
    </source>
</reference>
<proteinExistence type="predicted"/>
<dbReference type="EMBL" id="JAPCWZ010000009">
    <property type="protein sequence ID" value="KAK8851297.1"/>
    <property type="molecule type" value="Genomic_DNA"/>
</dbReference>
<dbReference type="Proteomes" id="UP001390339">
    <property type="component" value="Unassembled WGS sequence"/>
</dbReference>
<gene>
    <name evidence="1" type="ORF">PGQ11_013776</name>
</gene>
<evidence type="ECO:0000313" key="1">
    <source>
        <dbReference type="EMBL" id="KAK8851297.1"/>
    </source>
</evidence>
<sequence>MADTFELTRVPGELRRMIYSYAIANGNGKAICDAHPKMRKEALPMTMEKDKPLRYLIIYIKAFDPNRRDDWLEMEWKTARDEVYSQVFADPDHETTGRLMNVVGRIEELRIVIEPPVADETDLTQVHYLWAKIRDVAFFLSHIKRWDVPCLSISMTSKGPGTFDLTSTPLCRLPVTSKLLVMLDCNYNLLALTHMALLEPLISARKLGSTTLSWYFGFPPDAHSTPPPILGLVQRSASPSASPQQVQPLDLNTYCHQLSLKKMRVETLKVSVALDLDIDAAVGVAANHLRLQRIRTWQKSEQCSLSLESRNKLLPSLQQNRRQLEYLKNLQRPYLEKFDPLARKYSQQALQDKDSHGYSIRLNQRTWANLLPSQPAPAPESTLIDVSTTPTFAPMTAVTTYEATVARWTQDKMSRLSGSACMRIECHKPVDKWSWLYPIGVPSLYYLRDCEERNEEMSQGTMEEEECGGEREFETPEELLALGYTKLPALKFTPLDD</sequence>
<accession>A0ABR2HQD7</accession>
<evidence type="ECO:0000313" key="2">
    <source>
        <dbReference type="Proteomes" id="UP001390339"/>
    </source>
</evidence>
<name>A0ABR2HQD7_9PEZI</name>